<name>A0AA39Q962_9AGAR</name>
<dbReference type="AlphaFoldDB" id="A0AA39Q962"/>
<keyword evidence="1" id="KW-0472">Membrane</keyword>
<dbReference type="Proteomes" id="UP001175228">
    <property type="component" value="Unassembled WGS sequence"/>
</dbReference>
<accession>A0AA39Q962</accession>
<proteinExistence type="predicted"/>
<protein>
    <submittedName>
        <fullName evidence="2">Uncharacterized protein</fullName>
    </submittedName>
</protein>
<gene>
    <name evidence="2" type="ORF">EDD18DRAFT_147164</name>
</gene>
<evidence type="ECO:0000313" key="2">
    <source>
        <dbReference type="EMBL" id="KAK0497243.1"/>
    </source>
</evidence>
<sequence length="105" mass="11700">MIPFRFPSAVLVLADHYHLHIAMNSAPPCSSPLTINISFYLYPVVGILVRLLSRTALLYMTAAGMGITTRTILPPHTILLAILFLRFSFPTLHISSHLVFQVRLA</sequence>
<reference evidence="2" key="1">
    <citation type="submission" date="2023-06" db="EMBL/GenBank/DDBJ databases">
        <authorList>
            <consortium name="Lawrence Berkeley National Laboratory"/>
            <person name="Ahrendt S."/>
            <person name="Sahu N."/>
            <person name="Indic B."/>
            <person name="Wong-Bajracharya J."/>
            <person name="Merenyi Z."/>
            <person name="Ke H.-M."/>
            <person name="Monk M."/>
            <person name="Kocsube S."/>
            <person name="Drula E."/>
            <person name="Lipzen A."/>
            <person name="Balint B."/>
            <person name="Henrissat B."/>
            <person name="Andreopoulos B."/>
            <person name="Martin F.M."/>
            <person name="Harder C.B."/>
            <person name="Rigling D."/>
            <person name="Ford K.L."/>
            <person name="Foster G.D."/>
            <person name="Pangilinan J."/>
            <person name="Papanicolaou A."/>
            <person name="Barry K."/>
            <person name="LaButti K."/>
            <person name="Viragh M."/>
            <person name="Koriabine M."/>
            <person name="Yan M."/>
            <person name="Riley R."/>
            <person name="Champramary S."/>
            <person name="Plett K.L."/>
            <person name="Tsai I.J."/>
            <person name="Slot J."/>
            <person name="Sipos G."/>
            <person name="Plett J."/>
            <person name="Nagy L.G."/>
            <person name="Grigoriev I.V."/>
        </authorList>
    </citation>
    <scope>NUCLEOTIDE SEQUENCE</scope>
    <source>
        <strain evidence="2">HWK02</strain>
    </source>
</reference>
<keyword evidence="1" id="KW-0812">Transmembrane</keyword>
<evidence type="ECO:0000313" key="3">
    <source>
        <dbReference type="Proteomes" id="UP001175228"/>
    </source>
</evidence>
<feature type="transmembrane region" description="Helical" evidence="1">
    <location>
        <begin position="72"/>
        <end position="89"/>
    </location>
</feature>
<feature type="transmembrane region" description="Helical" evidence="1">
    <location>
        <begin position="40"/>
        <end position="60"/>
    </location>
</feature>
<evidence type="ECO:0000256" key="1">
    <source>
        <dbReference type="SAM" id="Phobius"/>
    </source>
</evidence>
<dbReference type="EMBL" id="JAUEPU010000013">
    <property type="protein sequence ID" value="KAK0497243.1"/>
    <property type="molecule type" value="Genomic_DNA"/>
</dbReference>
<comment type="caution">
    <text evidence="2">The sequence shown here is derived from an EMBL/GenBank/DDBJ whole genome shotgun (WGS) entry which is preliminary data.</text>
</comment>
<organism evidence="2 3">
    <name type="scientific">Armillaria luteobubalina</name>
    <dbReference type="NCBI Taxonomy" id="153913"/>
    <lineage>
        <taxon>Eukaryota</taxon>
        <taxon>Fungi</taxon>
        <taxon>Dikarya</taxon>
        <taxon>Basidiomycota</taxon>
        <taxon>Agaricomycotina</taxon>
        <taxon>Agaricomycetes</taxon>
        <taxon>Agaricomycetidae</taxon>
        <taxon>Agaricales</taxon>
        <taxon>Marasmiineae</taxon>
        <taxon>Physalacriaceae</taxon>
        <taxon>Armillaria</taxon>
    </lineage>
</organism>
<keyword evidence="1" id="KW-1133">Transmembrane helix</keyword>
<keyword evidence="3" id="KW-1185">Reference proteome</keyword>